<dbReference type="CDD" id="cd09872">
    <property type="entry name" value="PIN_Sll0205-like"/>
    <property type="match status" value="1"/>
</dbReference>
<feature type="domain" description="PIN" evidence="1">
    <location>
        <begin position="4"/>
        <end position="119"/>
    </location>
</feature>
<dbReference type="InterPro" id="IPR041705">
    <property type="entry name" value="PIN_Sll0205"/>
</dbReference>
<dbReference type="InterPro" id="IPR002716">
    <property type="entry name" value="PIN_dom"/>
</dbReference>
<reference evidence="2 3" key="1">
    <citation type="submission" date="2014-11" db="EMBL/GenBank/DDBJ databases">
        <authorList>
            <person name="Diene M.Seydina."/>
        </authorList>
    </citation>
    <scope>NUCLEOTIDE SEQUENCE [LARGE SCALE GENOMIC DNA]</scope>
    <source>
        <strain evidence="2 3">Neisseria meningitidis CHUV</strain>
    </source>
</reference>
<organism evidence="2 3">
    <name type="scientific">Neisseria meningitidis serogroup B</name>
    <dbReference type="NCBI Taxonomy" id="491"/>
    <lineage>
        <taxon>Bacteria</taxon>
        <taxon>Pseudomonadati</taxon>
        <taxon>Pseudomonadota</taxon>
        <taxon>Betaproteobacteria</taxon>
        <taxon>Neisseriales</taxon>
        <taxon>Neisseriaceae</taxon>
        <taxon>Neisseria</taxon>
    </lineage>
</organism>
<sequence length="128" mass="14664">VRKILLDTHALLWWLLDDKKLGISARKLIENPRNAIFVSAASIWEISIKQNKGLLKLPEEFFDVLQEEDFEMLPIGLFHAKQAGSLPEIHKDPFDRMLIAQTQAEGFELMTVDEYIPQYGIRVVNASS</sequence>
<dbReference type="InterPro" id="IPR029060">
    <property type="entry name" value="PIN-like_dom_sf"/>
</dbReference>
<evidence type="ECO:0000313" key="2">
    <source>
        <dbReference type="EMBL" id="CRY98893.1"/>
    </source>
</evidence>
<dbReference type="EMBL" id="CVTF01000028">
    <property type="protein sequence ID" value="CRY98893.1"/>
    <property type="molecule type" value="Genomic_DNA"/>
</dbReference>
<dbReference type="PANTHER" id="PTHR36173:SF2">
    <property type="entry name" value="RIBONUCLEASE VAPC16"/>
    <property type="match status" value="1"/>
</dbReference>
<dbReference type="SUPFAM" id="SSF88723">
    <property type="entry name" value="PIN domain-like"/>
    <property type="match status" value="1"/>
</dbReference>
<protein>
    <submittedName>
        <fullName evidence="2">Death on curing protein, Doc toxin</fullName>
    </submittedName>
</protein>
<dbReference type="Gene3D" id="3.40.50.1010">
    <property type="entry name" value="5'-nuclease"/>
    <property type="match status" value="1"/>
</dbReference>
<dbReference type="AlphaFoldDB" id="A0A0H5QT86"/>
<proteinExistence type="predicted"/>
<dbReference type="Pfam" id="PF01850">
    <property type="entry name" value="PIN"/>
    <property type="match status" value="1"/>
</dbReference>
<dbReference type="Proteomes" id="UP000182715">
    <property type="component" value="Unassembled WGS sequence"/>
</dbReference>
<dbReference type="InterPro" id="IPR052919">
    <property type="entry name" value="TA_system_RNase"/>
</dbReference>
<name>A0A0H5QT86_NEIMI</name>
<feature type="non-terminal residue" evidence="2">
    <location>
        <position position="1"/>
    </location>
</feature>
<evidence type="ECO:0000313" key="3">
    <source>
        <dbReference type="Proteomes" id="UP000182715"/>
    </source>
</evidence>
<dbReference type="PANTHER" id="PTHR36173">
    <property type="entry name" value="RIBONUCLEASE VAPC16-RELATED"/>
    <property type="match status" value="1"/>
</dbReference>
<evidence type="ECO:0000259" key="1">
    <source>
        <dbReference type="Pfam" id="PF01850"/>
    </source>
</evidence>
<accession>A0A0H5QT86</accession>